<accession>A0A2R4MBU8</accession>
<feature type="signal peptide" evidence="1">
    <location>
        <begin position="1"/>
        <end position="20"/>
    </location>
</feature>
<dbReference type="Proteomes" id="UP000258927">
    <property type="component" value="Chromosome"/>
</dbReference>
<dbReference type="RefSeq" id="WP_117395057.1">
    <property type="nucleotide sequence ID" value="NZ_CP021330.1"/>
</dbReference>
<evidence type="ECO:0000313" key="3">
    <source>
        <dbReference type="EMBL" id="AVX03405.1"/>
    </source>
</evidence>
<evidence type="ECO:0000256" key="1">
    <source>
        <dbReference type="SAM" id="SignalP"/>
    </source>
</evidence>
<evidence type="ECO:0000259" key="2">
    <source>
        <dbReference type="PROSITE" id="PS51819"/>
    </source>
</evidence>
<dbReference type="KEGG" id="mmyr:MXMO3_00873"/>
<keyword evidence="4" id="KW-1185">Reference proteome</keyword>
<sequence>MRKIALSIMFGLVLSTPGWAQGFGEATVAVPVTSLAEAKAWYGDFLGPDSEVMEPAPGIVELRATPNMWLQLYEAEKMPETGTVLRFLVEDMDAAQAKYAERGIDVGEAIEVPGIVIYSEFTDPFGNQLGLYDLP</sequence>
<evidence type="ECO:0000313" key="4">
    <source>
        <dbReference type="Proteomes" id="UP000258927"/>
    </source>
</evidence>
<dbReference type="Pfam" id="PF00903">
    <property type="entry name" value="Glyoxalase"/>
    <property type="match status" value="1"/>
</dbReference>
<dbReference type="EMBL" id="CP021330">
    <property type="protein sequence ID" value="AVX03405.1"/>
    <property type="molecule type" value="Genomic_DNA"/>
</dbReference>
<dbReference type="InterPro" id="IPR004360">
    <property type="entry name" value="Glyas_Fos-R_dOase_dom"/>
</dbReference>
<dbReference type="PROSITE" id="PS51819">
    <property type="entry name" value="VOC"/>
    <property type="match status" value="1"/>
</dbReference>
<dbReference type="InterPro" id="IPR037523">
    <property type="entry name" value="VOC_core"/>
</dbReference>
<name>A0A2R4MBU8_9HYPH</name>
<proteinExistence type="predicted"/>
<dbReference type="Gene3D" id="3.10.180.10">
    <property type="entry name" value="2,3-Dihydroxybiphenyl 1,2-Dioxygenase, domain 1"/>
    <property type="match status" value="1"/>
</dbReference>
<keyword evidence="1" id="KW-0732">Signal</keyword>
<reference evidence="3 4" key="1">
    <citation type="submission" date="2017-05" db="EMBL/GenBank/DDBJ databases">
        <title>Genome Analysis of Maritalea myrionectae HL2708#5.</title>
        <authorList>
            <consortium name="Cotde Inc.-PKNU"/>
            <person name="Jang D."/>
            <person name="Oh H.-M."/>
        </authorList>
    </citation>
    <scope>NUCLEOTIDE SEQUENCE [LARGE SCALE GENOMIC DNA]</scope>
    <source>
        <strain evidence="3 4">HL2708#5</strain>
    </source>
</reference>
<protein>
    <recommendedName>
        <fullName evidence="2">VOC domain-containing protein</fullName>
    </recommendedName>
</protein>
<dbReference type="AlphaFoldDB" id="A0A2R4MBU8"/>
<dbReference type="SUPFAM" id="SSF54593">
    <property type="entry name" value="Glyoxalase/Bleomycin resistance protein/Dihydroxybiphenyl dioxygenase"/>
    <property type="match status" value="1"/>
</dbReference>
<dbReference type="InterPro" id="IPR029068">
    <property type="entry name" value="Glyas_Bleomycin-R_OHBP_Dase"/>
</dbReference>
<gene>
    <name evidence="3" type="ORF">MXMO3_00873</name>
</gene>
<feature type="chain" id="PRO_5015340681" description="VOC domain-containing protein" evidence="1">
    <location>
        <begin position="21"/>
        <end position="135"/>
    </location>
</feature>
<organism evidence="3 4">
    <name type="scientific">Maritalea myrionectae</name>
    <dbReference type="NCBI Taxonomy" id="454601"/>
    <lineage>
        <taxon>Bacteria</taxon>
        <taxon>Pseudomonadati</taxon>
        <taxon>Pseudomonadota</taxon>
        <taxon>Alphaproteobacteria</taxon>
        <taxon>Hyphomicrobiales</taxon>
        <taxon>Devosiaceae</taxon>
        <taxon>Maritalea</taxon>
    </lineage>
</organism>
<dbReference type="STRING" id="1122213.GCA_000423365_01924"/>
<feature type="domain" description="VOC" evidence="2">
    <location>
        <begin position="22"/>
        <end position="134"/>
    </location>
</feature>